<accession>A0AAU6WFD9</accession>
<dbReference type="AlphaFoldDB" id="A0AAU6WFD9"/>
<protein>
    <recommendedName>
        <fullName evidence="4">Alkaline shock response membrane anchor protein AmaP</fullName>
    </recommendedName>
</protein>
<evidence type="ECO:0000313" key="2">
    <source>
        <dbReference type="EMBL" id="XAO45828.1"/>
    </source>
</evidence>
<organism evidence="2 3">
    <name type="scientific">Glutamicibacter ectropisis</name>
    <dbReference type="NCBI Taxonomy" id="3046593"/>
    <lineage>
        <taxon>Bacteria</taxon>
        <taxon>Bacillati</taxon>
        <taxon>Actinomycetota</taxon>
        <taxon>Actinomycetes</taxon>
        <taxon>Micrococcales</taxon>
        <taxon>Micrococcaceae</taxon>
        <taxon>Glutamicibacter</taxon>
    </lineage>
</organism>
<sequence length="167" mass="18001">MAWLSWDSTQNGLAQKRLVDSFPAQMPELGIYMAGALALISVMLIVVMVSALPKKPGKRTFIYQSDKGTGISTVDSGTVALAAREAAESSPEVAHADIRINGTVKSPILYARFALRVDARPMDGMGLVRDVLIPQMEQALGARFARKHVNIDFQPKISGTSAKTTLT</sequence>
<dbReference type="RefSeq" id="WP_345471682.1">
    <property type="nucleotide sequence ID" value="NZ_CP125942.1"/>
</dbReference>
<evidence type="ECO:0008006" key="4">
    <source>
        <dbReference type="Google" id="ProtNLM"/>
    </source>
</evidence>
<dbReference type="EMBL" id="CP125942">
    <property type="protein sequence ID" value="XAO45828.1"/>
    <property type="molecule type" value="Genomic_DNA"/>
</dbReference>
<keyword evidence="1" id="KW-0812">Transmembrane</keyword>
<evidence type="ECO:0000256" key="1">
    <source>
        <dbReference type="SAM" id="Phobius"/>
    </source>
</evidence>
<reference evidence="2 3" key="1">
    <citation type="submission" date="2023-05" db="EMBL/GenBank/DDBJ databases">
        <title>Glutamicibacter sp. B1, complete genome.</title>
        <authorList>
            <person name="Long Y.H."/>
            <person name="Fang T."/>
            <person name="Li X.Y."/>
        </authorList>
    </citation>
    <scope>NUCLEOTIDE SEQUENCE [LARGE SCALE GENOMIC DNA]</scope>
    <source>
        <strain evidence="2 3">B1</strain>
    </source>
</reference>
<name>A0AAU6WFD9_9MICC</name>
<keyword evidence="1" id="KW-1133">Transmembrane helix</keyword>
<evidence type="ECO:0000313" key="3">
    <source>
        <dbReference type="Proteomes" id="UP001486888"/>
    </source>
</evidence>
<dbReference type="KEGG" id="gey:QMQ05_16075"/>
<feature type="transmembrane region" description="Helical" evidence="1">
    <location>
        <begin position="29"/>
        <end position="52"/>
    </location>
</feature>
<proteinExistence type="predicted"/>
<dbReference type="Proteomes" id="UP001486888">
    <property type="component" value="Chromosome"/>
</dbReference>
<gene>
    <name evidence="2" type="ORF">QMQ05_16075</name>
</gene>
<keyword evidence="3" id="KW-1185">Reference proteome</keyword>
<keyword evidence="1" id="KW-0472">Membrane</keyword>